<dbReference type="NCBIfam" id="TIGR01614">
    <property type="entry name" value="PME_inhib"/>
    <property type="match status" value="2"/>
</dbReference>
<dbReference type="GO" id="GO:0004857">
    <property type="term" value="F:enzyme inhibitor activity"/>
    <property type="evidence" value="ECO:0007669"/>
    <property type="project" value="InterPro"/>
</dbReference>
<dbReference type="CDD" id="cd15795">
    <property type="entry name" value="PMEI-Pla_a_1_like"/>
    <property type="match status" value="2"/>
</dbReference>
<keyword evidence="2" id="KW-1015">Disulfide bond</keyword>
<keyword evidence="7" id="KW-1185">Reference proteome</keyword>
<dbReference type="SMART" id="SM00856">
    <property type="entry name" value="PMEI"/>
    <property type="match status" value="2"/>
</dbReference>
<protein>
    <recommendedName>
        <fullName evidence="5">Pectinesterase inhibitor domain-containing protein</fullName>
    </recommendedName>
</protein>
<dbReference type="Proteomes" id="UP001153076">
    <property type="component" value="Unassembled WGS sequence"/>
</dbReference>
<accession>A0A9Q1KD60</accession>
<proteinExistence type="inferred from homology"/>
<dbReference type="AlphaFoldDB" id="A0A9Q1KD60"/>
<feature type="domain" description="Pectinesterase inhibitor" evidence="5">
    <location>
        <begin position="188"/>
        <end position="345"/>
    </location>
</feature>
<dbReference type="InterPro" id="IPR035513">
    <property type="entry name" value="Invertase/methylesterase_inhib"/>
</dbReference>
<dbReference type="EMBL" id="JAKOGI010000186">
    <property type="protein sequence ID" value="KAJ8440642.1"/>
    <property type="molecule type" value="Genomic_DNA"/>
</dbReference>
<evidence type="ECO:0000259" key="5">
    <source>
        <dbReference type="SMART" id="SM00856"/>
    </source>
</evidence>
<evidence type="ECO:0000256" key="1">
    <source>
        <dbReference type="ARBA" id="ARBA00022729"/>
    </source>
</evidence>
<dbReference type="Pfam" id="PF04043">
    <property type="entry name" value="PMEI"/>
    <property type="match status" value="2"/>
</dbReference>
<dbReference type="GO" id="GO:0005576">
    <property type="term" value="C:extracellular region"/>
    <property type="evidence" value="ECO:0007669"/>
    <property type="project" value="UniProtKB-ARBA"/>
</dbReference>
<comment type="similarity">
    <text evidence="3">Belongs to the PMEI family.</text>
</comment>
<evidence type="ECO:0000313" key="6">
    <source>
        <dbReference type="EMBL" id="KAJ8440642.1"/>
    </source>
</evidence>
<comment type="caution">
    <text evidence="6">The sequence shown here is derived from an EMBL/GenBank/DDBJ whole genome shotgun (WGS) entry which is preliminary data.</text>
</comment>
<evidence type="ECO:0000313" key="7">
    <source>
        <dbReference type="Proteomes" id="UP001153076"/>
    </source>
</evidence>
<name>A0A9Q1KD60_9CARY</name>
<feature type="signal peptide" evidence="4">
    <location>
        <begin position="1"/>
        <end position="25"/>
    </location>
</feature>
<evidence type="ECO:0000256" key="2">
    <source>
        <dbReference type="ARBA" id="ARBA00023157"/>
    </source>
</evidence>
<dbReference type="SUPFAM" id="SSF101148">
    <property type="entry name" value="Plant invertase/pectin methylesterase inhibitor"/>
    <property type="match status" value="3"/>
</dbReference>
<dbReference type="InterPro" id="IPR006501">
    <property type="entry name" value="Pectinesterase_inhib_dom"/>
</dbReference>
<feature type="chain" id="PRO_5040458588" description="Pectinesterase inhibitor domain-containing protein" evidence="4">
    <location>
        <begin position="26"/>
        <end position="399"/>
    </location>
</feature>
<dbReference type="InterPro" id="IPR034088">
    <property type="entry name" value="Pla_a_1-like"/>
</dbReference>
<keyword evidence="1 4" id="KW-0732">Signal</keyword>
<dbReference type="FunFam" id="1.20.140.40:FF:000002">
    <property type="entry name" value="Putative invertase inhibitor"/>
    <property type="match status" value="1"/>
</dbReference>
<evidence type="ECO:0000256" key="3">
    <source>
        <dbReference type="ARBA" id="ARBA00038471"/>
    </source>
</evidence>
<dbReference type="OrthoDB" id="1915198at2759"/>
<evidence type="ECO:0000256" key="4">
    <source>
        <dbReference type="SAM" id="SignalP"/>
    </source>
</evidence>
<feature type="domain" description="Pectinesterase inhibitor" evidence="5">
    <location>
        <begin position="24"/>
        <end position="179"/>
    </location>
</feature>
<dbReference type="PANTHER" id="PTHR35357">
    <property type="entry name" value="OS02G0537100 PROTEIN"/>
    <property type="match status" value="1"/>
</dbReference>
<dbReference type="Gene3D" id="1.20.140.40">
    <property type="entry name" value="Invertase/pectin methylesterase inhibitor family protein"/>
    <property type="match status" value="3"/>
</dbReference>
<organism evidence="6 7">
    <name type="scientific">Carnegiea gigantea</name>
    <dbReference type="NCBI Taxonomy" id="171969"/>
    <lineage>
        <taxon>Eukaryota</taxon>
        <taxon>Viridiplantae</taxon>
        <taxon>Streptophyta</taxon>
        <taxon>Embryophyta</taxon>
        <taxon>Tracheophyta</taxon>
        <taxon>Spermatophyta</taxon>
        <taxon>Magnoliopsida</taxon>
        <taxon>eudicotyledons</taxon>
        <taxon>Gunneridae</taxon>
        <taxon>Pentapetalae</taxon>
        <taxon>Caryophyllales</taxon>
        <taxon>Cactineae</taxon>
        <taxon>Cactaceae</taxon>
        <taxon>Cactoideae</taxon>
        <taxon>Echinocereeae</taxon>
        <taxon>Carnegiea</taxon>
    </lineage>
</organism>
<gene>
    <name evidence="6" type="ORF">Cgig2_031059</name>
</gene>
<reference evidence="6" key="1">
    <citation type="submission" date="2022-04" db="EMBL/GenBank/DDBJ databases">
        <title>Carnegiea gigantea Genome sequencing and assembly v2.</title>
        <authorList>
            <person name="Copetti D."/>
            <person name="Sanderson M.J."/>
            <person name="Burquez A."/>
            <person name="Wojciechowski M.F."/>
        </authorList>
    </citation>
    <scope>NUCLEOTIDE SEQUENCE</scope>
    <source>
        <strain evidence="6">SGP5-SGP5p</strain>
        <tissue evidence="6">Aerial part</tissue>
    </source>
</reference>
<dbReference type="PANTHER" id="PTHR35357:SF8">
    <property type="entry name" value="OS01G0111000 PROTEIN"/>
    <property type="match status" value="1"/>
</dbReference>
<sequence length="399" mass="42255">MKNASSVVFFLILIIIFSMQMAINADNLLPDTCLKISQDDPNVSEEFCLGAFGSDPGSSAATLVQLGPISFRLDMSNATSISATIDGLLKDPALDLSAKEALQSCSDLYSGVQDDLKAGLDAYNGGDYDTANTRASAAMNAPTTCEEGFKESKAKGDASSPLTKEQNDMSQLVAISLVLLCSSLATITTASLVPALCKDIARSDPHQVNYDFCVSQLESDPRSSNALAPQVGQISFELSITKAKNMSSLINKLLNDSSLNQPTAKTILSDCSKLYADEVQVDLESGLKELKDGDLKTANAKVTSALYAAATCEEGFKDFWNAPVSLLSISKANTTSSVINKVLKIRTLSPPAKTGLEDCSKLYSEILGDLKAGRQALNGRDFSIANARVSVVLIAAVIC</sequence>